<reference evidence="5" key="1">
    <citation type="submission" date="2022-08" db="EMBL/GenBank/DDBJ databases">
        <authorList>
            <consortium name="DOE Joint Genome Institute"/>
            <person name="Min B."/>
            <person name="Riley R."/>
            <person name="Sierra-Patev S."/>
            <person name="Naranjo-Ortiz M."/>
            <person name="Looney B."/>
            <person name="Konkel Z."/>
            <person name="Slot J.C."/>
            <person name="Sakamoto Y."/>
            <person name="Steenwyk J.L."/>
            <person name="Rokas A."/>
            <person name="Carro J."/>
            <person name="Camarero S."/>
            <person name="Ferreira P."/>
            <person name="Molpeceres G."/>
            <person name="Ruiz-Duenas F.J."/>
            <person name="Serrano A."/>
            <person name="Henrissat B."/>
            <person name="Drula E."/>
            <person name="Hughes K.W."/>
            <person name="Mata J.L."/>
            <person name="Ishikawa N.K."/>
            <person name="Vargas-Isla R."/>
            <person name="Ushijima S."/>
            <person name="Smith C.A."/>
            <person name="Ahrendt S."/>
            <person name="Andreopoulos W."/>
            <person name="He G."/>
            <person name="Labutti K."/>
            <person name="Lipzen A."/>
            <person name="Ng V."/>
            <person name="Sandor L."/>
            <person name="Barry K."/>
            <person name="Martinez A.T."/>
            <person name="Xiao Y."/>
            <person name="Gibbons J.G."/>
            <person name="Terashima K."/>
            <person name="Hibbett D.S."/>
            <person name="Grigoriev I.V."/>
        </authorList>
    </citation>
    <scope>NUCLEOTIDE SEQUENCE</scope>
    <source>
        <strain evidence="5">TFB9207</strain>
    </source>
</reference>
<dbReference type="Gene3D" id="2.40.70.10">
    <property type="entry name" value="Acid Proteases"/>
    <property type="match status" value="2"/>
</dbReference>
<evidence type="ECO:0000313" key="6">
    <source>
        <dbReference type="Proteomes" id="UP001163846"/>
    </source>
</evidence>
<keyword evidence="5" id="KW-0645">Protease</keyword>
<keyword evidence="5" id="KW-0378">Hydrolase</keyword>
<keyword evidence="6" id="KW-1185">Reference proteome</keyword>
<dbReference type="GO" id="GO:0006508">
    <property type="term" value="P:proteolysis"/>
    <property type="evidence" value="ECO:0007669"/>
    <property type="project" value="UniProtKB-KW"/>
</dbReference>
<keyword evidence="3" id="KW-0732">Signal</keyword>
<name>A0AA38P138_9AGAR</name>
<dbReference type="InterPro" id="IPR033121">
    <property type="entry name" value="PEPTIDASE_A1"/>
</dbReference>
<evidence type="ECO:0000313" key="5">
    <source>
        <dbReference type="EMBL" id="KAJ3834383.1"/>
    </source>
</evidence>
<gene>
    <name evidence="5" type="ORF">F5878DRAFT_589525</name>
</gene>
<dbReference type="AlphaFoldDB" id="A0AA38P138"/>
<evidence type="ECO:0000259" key="4">
    <source>
        <dbReference type="PROSITE" id="PS51767"/>
    </source>
</evidence>
<evidence type="ECO:0000256" key="2">
    <source>
        <dbReference type="SAM" id="Phobius"/>
    </source>
</evidence>
<dbReference type="PANTHER" id="PTHR47966:SF74">
    <property type="entry name" value="AGR407CP"/>
    <property type="match status" value="1"/>
</dbReference>
<protein>
    <submittedName>
        <fullName evidence="5">Acid protease</fullName>
    </submittedName>
</protein>
<feature type="signal peptide" evidence="3">
    <location>
        <begin position="1"/>
        <end position="16"/>
    </location>
</feature>
<evidence type="ECO:0000256" key="3">
    <source>
        <dbReference type="SAM" id="SignalP"/>
    </source>
</evidence>
<comment type="similarity">
    <text evidence="1">Belongs to the peptidase A1 family.</text>
</comment>
<dbReference type="EMBL" id="MU806540">
    <property type="protein sequence ID" value="KAJ3834383.1"/>
    <property type="molecule type" value="Genomic_DNA"/>
</dbReference>
<accession>A0AA38P138</accession>
<evidence type="ECO:0000256" key="1">
    <source>
        <dbReference type="ARBA" id="ARBA00007447"/>
    </source>
</evidence>
<proteinExistence type="inferred from homology"/>
<keyword evidence="2" id="KW-0812">Transmembrane</keyword>
<keyword evidence="2" id="KW-1133">Transmembrane helix</keyword>
<dbReference type="InterPro" id="IPR001461">
    <property type="entry name" value="Aspartic_peptidase_A1"/>
</dbReference>
<sequence>MRRLLLLVCFVLGSWATSISSREAANASEAFITSVTLASNGLSYYALIALGDINFRVSLDTASADLWILASSCSTSACQTVPRYPLTYQSATFQAVSENTTEFFAQYADGTAVTGFVGKESLHFSNLTIPSQAFALITDSNVTLTDDISGILGLGFPRISTINGTYTNSTPFFPGLAQQGLLQYPLFGLSLNRNSTGTLSLGAIDSSVVTNLSNVEWNPVVDFSPFSNESSVASYYQWAIPLTNVAVNGTSIALSPSYPAVTANHSIAMFDVGTPGIYGPWADVSKLFATFTSARLVDETAGQWAVPCDSAVTLSFTFGQRNFTLQPSDYLIGETSGDPGLCLAWPVAVDPSPDGIDWQFGTPFMRTVYTIFSYGIDTLEPPVIGLYPLSNITTPESTSVINSFLASASEVVGTILPNSLLITPTPTTPAYSLNTSIPAATGAIVQTALANSTYSPIFGAVTAIPDSATLNLSAIPLITPSPTVATYTVTNSAGMISTSVSHISVPSIVLGVPPGWSNAGIAVRAPAFVSLLLSVALPSLLSLLLPWTIRIMNIAHLVVV</sequence>
<dbReference type="Proteomes" id="UP001163846">
    <property type="component" value="Unassembled WGS sequence"/>
</dbReference>
<keyword evidence="2" id="KW-0472">Membrane</keyword>
<feature type="chain" id="PRO_5041340220" evidence="3">
    <location>
        <begin position="17"/>
        <end position="560"/>
    </location>
</feature>
<dbReference type="PANTHER" id="PTHR47966">
    <property type="entry name" value="BETA-SITE APP-CLEAVING ENZYME, ISOFORM A-RELATED"/>
    <property type="match status" value="1"/>
</dbReference>
<organism evidence="5 6">
    <name type="scientific">Lentinula raphanica</name>
    <dbReference type="NCBI Taxonomy" id="153919"/>
    <lineage>
        <taxon>Eukaryota</taxon>
        <taxon>Fungi</taxon>
        <taxon>Dikarya</taxon>
        <taxon>Basidiomycota</taxon>
        <taxon>Agaricomycotina</taxon>
        <taxon>Agaricomycetes</taxon>
        <taxon>Agaricomycetidae</taxon>
        <taxon>Agaricales</taxon>
        <taxon>Marasmiineae</taxon>
        <taxon>Omphalotaceae</taxon>
        <taxon>Lentinula</taxon>
    </lineage>
</organism>
<dbReference type="SUPFAM" id="SSF50630">
    <property type="entry name" value="Acid proteases"/>
    <property type="match status" value="1"/>
</dbReference>
<feature type="transmembrane region" description="Helical" evidence="2">
    <location>
        <begin position="527"/>
        <end position="547"/>
    </location>
</feature>
<comment type="caution">
    <text evidence="5">The sequence shown here is derived from an EMBL/GenBank/DDBJ whole genome shotgun (WGS) entry which is preliminary data.</text>
</comment>
<dbReference type="PRINTS" id="PR00792">
    <property type="entry name" value="PEPSIN"/>
</dbReference>
<feature type="domain" description="Peptidase A1" evidence="4">
    <location>
        <begin position="44"/>
        <end position="387"/>
    </location>
</feature>
<dbReference type="InterPro" id="IPR021109">
    <property type="entry name" value="Peptidase_aspartic_dom_sf"/>
</dbReference>
<dbReference type="CDD" id="cd05471">
    <property type="entry name" value="pepsin_like"/>
    <property type="match status" value="1"/>
</dbReference>
<dbReference type="InterPro" id="IPR034164">
    <property type="entry name" value="Pepsin-like_dom"/>
</dbReference>
<dbReference type="GO" id="GO:0004190">
    <property type="term" value="F:aspartic-type endopeptidase activity"/>
    <property type="evidence" value="ECO:0007669"/>
    <property type="project" value="InterPro"/>
</dbReference>
<dbReference type="PROSITE" id="PS51767">
    <property type="entry name" value="PEPTIDASE_A1"/>
    <property type="match status" value="1"/>
</dbReference>
<dbReference type="Pfam" id="PF00026">
    <property type="entry name" value="Asp"/>
    <property type="match status" value="1"/>
</dbReference>